<dbReference type="RefSeq" id="WP_028095625.1">
    <property type="nucleotide sequence ID" value="NZ_BNAP01000011.1"/>
</dbReference>
<comment type="caution">
    <text evidence="2">The sequence shown here is derived from an EMBL/GenBank/DDBJ whole genome shotgun (WGS) entry which is preliminary data.</text>
</comment>
<evidence type="ECO:0000313" key="3">
    <source>
        <dbReference type="Proteomes" id="UP000611500"/>
    </source>
</evidence>
<proteinExistence type="predicted"/>
<evidence type="ECO:0000256" key="1">
    <source>
        <dbReference type="SAM" id="SignalP"/>
    </source>
</evidence>
<name>A0A8J3H960_9RHOB</name>
<keyword evidence="3" id="KW-1185">Reference proteome</keyword>
<evidence type="ECO:0000313" key="2">
    <source>
        <dbReference type="EMBL" id="GHG93737.1"/>
    </source>
</evidence>
<sequence length="259" mass="28420">MTSENRAAFAARFGAPLVVAGLLLGVSEPEPAQAAPKPQPPEQTEILDAYITAGWGAEFFAVVETEFPDDYRQLLRAMTATAANGERQTPEGLRLASAAASDAMIKRNAHFAETAPPQAVRSYLASYAEALRSLSSSPRVCGKLAAQGYAALTPREARITKTPQMEHVAAQMMRTLALGRDKPVKMRAASVEDWREVFERWRTSHSVKPEWFDLISDAQNWRKREFCVATASFLDYLAATPGARTDRAARTFFVRIVGG</sequence>
<reference evidence="2" key="2">
    <citation type="submission" date="2020-09" db="EMBL/GenBank/DDBJ databases">
        <authorList>
            <person name="Sun Q."/>
            <person name="Zhou Y."/>
        </authorList>
    </citation>
    <scope>NUCLEOTIDE SEQUENCE</scope>
    <source>
        <strain evidence="2">CGMCC 1.7081</strain>
    </source>
</reference>
<organism evidence="2 3">
    <name type="scientific">Pseudodonghicola xiamenensis</name>
    <dbReference type="NCBI Taxonomy" id="337702"/>
    <lineage>
        <taxon>Bacteria</taxon>
        <taxon>Pseudomonadati</taxon>
        <taxon>Pseudomonadota</taxon>
        <taxon>Alphaproteobacteria</taxon>
        <taxon>Rhodobacterales</taxon>
        <taxon>Paracoccaceae</taxon>
        <taxon>Pseudodonghicola</taxon>
    </lineage>
</organism>
<feature type="signal peptide" evidence="1">
    <location>
        <begin position="1"/>
        <end position="34"/>
    </location>
</feature>
<reference evidence="2" key="1">
    <citation type="journal article" date="2014" name="Int. J. Syst. Evol. Microbiol.">
        <title>Complete genome sequence of Corynebacterium casei LMG S-19264T (=DSM 44701T), isolated from a smear-ripened cheese.</title>
        <authorList>
            <consortium name="US DOE Joint Genome Institute (JGI-PGF)"/>
            <person name="Walter F."/>
            <person name="Albersmeier A."/>
            <person name="Kalinowski J."/>
            <person name="Ruckert C."/>
        </authorList>
    </citation>
    <scope>NUCLEOTIDE SEQUENCE</scope>
    <source>
        <strain evidence="2">CGMCC 1.7081</strain>
    </source>
</reference>
<keyword evidence="1" id="KW-0732">Signal</keyword>
<gene>
    <name evidence="2" type="ORF">GCM10010961_26400</name>
</gene>
<dbReference type="AlphaFoldDB" id="A0A8J3H960"/>
<dbReference type="Proteomes" id="UP000611500">
    <property type="component" value="Unassembled WGS sequence"/>
</dbReference>
<accession>A0A8J3H960</accession>
<feature type="chain" id="PRO_5035295595" evidence="1">
    <location>
        <begin position="35"/>
        <end position="259"/>
    </location>
</feature>
<protein>
    <submittedName>
        <fullName evidence="2">Uncharacterized protein</fullName>
    </submittedName>
</protein>
<dbReference type="EMBL" id="BNAP01000011">
    <property type="protein sequence ID" value="GHG93737.1"/>
    <property type="molecule type" value="Genomic_DNA"/>
</dbReference>